<name>A0A9P8Y4E6_9PEZI</name>
<dbReference type="Proteomes" id="UP000756346">
    <property type="component" value="Unassembled WGS sequence"/>
</dbReference>
<gene>
    <name evidence="1" type="ORF">B0I36DRAFT_133144</name>
</gene>
<dbReference type="OrthoDB" id="5104731at2759"/>
<dbReference type="GeneID" id="70177788"/>
<evidence type="ECO:0000313" key="1">
    <source>
        <dbReference type="EMBL" id="KAH7029476.1"/>
    </source>
</evidence>
<dbReference type="RefSeq" id="XP_046011764.1">
    <property type="nucleotide sequence ID" value="XM_046148242.1"/>
</dbReference>
<protein>
    <submittedName>
        <fullName evidence="1">Uncharacterized protein</fullName>
    </submittedName>
</protein>
<evidence type="ECO:0000313" key="2">
    <source>
        <dbReference type="Proteomes" id="UP000756346"/>
    </source>
</evidence>
<dbReference type="AlphaFoldDB" id="A0A9P8Y4E6"/>
<comment type="caution">
    <text evidence="1">The sequence shown here is derived from an EMBL/GenBank/DDBJ whole genome shotgun (WGS) entry which is preliminary data.</text>
</comment>
<accession>A0A9P8Y4E6</accession>
<sequence>MLRPEAVREPPRLSTILERWRDECRIANTHWDNLTETERTYRVGLSDKHIRATSRLRVAIVPPYL</sequence>
<organism evidence="1 2">
    <name type="scientific">Microdochium trichocladiopsis</name>
    <dbReference type="NCBI Taxonomy" id="1682393"/>
    <lineage>
        <taxon>Eukaryota</taxon>
        <taxon>Fungi</taxon>
        <taxon>Dikarya</taxon>
        <taxon>Ascomycota</taxon>
        <taxon>Pezizomycotina</taxon>
        <taxon>Sordariomycetes</taxon>
        <taxon>Xylariomycetidae</taxon>
        <taxon>Xylariales</taxon>
        <taxon>Microdochiaceae</taxon>
        <taxon>Microdochium</taxon>
    </lineage>
</organism>
<proteinExistence type="predicted"/>
<reference evidence="1" key="1">
    <citation type="journal article" date="2021" name="Nat. Commun.">
        <title>Genetic determinants of endophytism in the Arabidopsis root mycobiome.</title>
        <authorList>
            <person name="Mesny F."/>
            <person name="Miyauchi S."/>
            <person name="Thiergart T."/>
            <person name="Pickel B."/>
            <person name="Atanasova L."/>
            <person name="Karlsson M."/>
            <person name="Huettel B."/>
            <person name="Barry K.W."/>
            <person name="Haridas S."/>
            <person name="Chen C."/>
            <person name="Bauer D."/>
            <person name="Andreopoulos W."/>
            <person name="Pangilinan J."/>
            <person name="LaButti K."/>
            <person name="Riley R."/>
            <person name="Lipzen A."/>
            <person name="Clum A."/>
            <person name="Drula E."/>
            <person name="Henrissat B."/>
            <person name="Kohler A."/>
            <person name="Grigoriev I.V."/>
            <person name="Martin F.M."/>
            <person name="Hacquard S."/>
        </authorList>
    </citation>
    <scope>NUCLEOTIDE SEQUENCE</scope>
    <source>
        <strain evidence="1">MPI-CAGE-CH-0230</strain>
    </source>
</reference>
<keyword evidence="2" id="KW-1185">Reference proteome</keyword>
<dbReference type="EMBL" id="JAGTJQ010000006">
    <property type="protein sequence ID" value="KAH7029476.1"/>
    <property type="molecule type" value="Genomic_DNA"/>
</dbReference>